<accession>A0A409WJ15</accession>
<dbReference type="PRINTS" id="PR00420">
    <property type="entry name" value="RNGMNOXGNASE"/>
</dbReference>
<evidence type="ECO:0000313" key="5">
    <source>
        <dbReference type="EMBL" id="PPQ78461.1"/>
    </source>
</evidence>
<keyword evidence="6" id="KW-1185">Reference proteome</keyword>
<dbReference type="Proteomes" id="UP000283269">
    <property type="component" value="Unassembled WGS sequence"/>
</dbReference>
<dbReference type="PANTHER" id="PTHR46720:SF3">
    <property type="entry name" value="FAD-BINDING DOMAIN-CONTAINING PROTEIN-RELATED"/>
    <property type="match status" value="1"/>
</dbReference>
<dbReference type="InterPro" id="IPR036188">
    <property type="entry name" value="FAD/NAD-bd_sf"/>
</dbReference>
<sequence length="864" mass="94844">MSKGPIRIAIIGAGIGGLTLSSALEHLEKDRNFEITIYEASAQISEIGAGINFWPRSWSIMKALGLEKSLLQILPRVPDDSPRVVFQVRKGDQAEGLHIQDLTMKGGGIRFHRAELQKVLLSHSRSKLHLSYRLVSYDEDGDEIHLQFENGNTAICDLLIGMDGIKSAVRRCFLLKRSMPNSPSMNPVCSGDIAYRGLISVQSLEKAFPGHRAISSPTMYCGKSKLIITYPVSKDTFVNFVSFDTDMSQEGASYEGPTTVPCTREEVASIFSRWEEEVQSLVRCIEKPTKWVIRFLRPMDRYSLGRVVLAGDAAHAMTPHLGSGAGRADAYILSSLISDKLCTRSTLPRIAEIFNEICCPAGKWLTERSSYSGKLCRLMAPGFEEVLEGDSTVPHERLVDIVKGFSKELEFVWKESAEEDRMRALKMLSNSDLITGGLRVAIIGAGIGGLSLSAALGFMGDRDDLEIDIYEASPCISDVGAGISTWPRTWEVAKAMGLHERLLSFLPCLPNDSPSCIFQIRKSDQAQGFCVRDIMRNGGAIRFHRADLQKVLKDSIGGRLHLSHSLVSYQDTGDEVLLYFANGTTATCDLLIGFDGINSIVRKGLLSSQGLLDSPSLHPIWSGTTAYRALVPMEKLKAALPGHSALTAPMLYSGKSKHIVTYPISQDKILNIVAYDTDVSRIGTIYDGPTALSCTPEEVLSVYEGWEEEVQVIIQSIESATKWILRDLVPLDRYALGRVALAGDATHAMTPHQGAGAGQAIEDAFILASLISDPLCTKQMISKVSQIYDTVSRPRGNRAMRLSRLTGELSELIAPGLEGDAQASSDILERAFQAYEDGLHWVYEDLPHEGRKQALEMLHSSETV</sequence>
<keyword evidence="1" id="KW-0285">Flavoprotein</keyword>
<reference evidence="5 6" key="1">
    <citation type="journal article" date="2018" name="Evol. Lett.">
        <title>Horizontal gene cluster transfer increased hallucinogenic mushroom diversity.</title>
        <authorList>
            <person name="Reynolds H.T."/>
            <person name="Vijayakumar V."/>
            <person name="Gluck-Thaler E."/>
            <person name="Korotkin H.B."/>
            <person name="Matheny P.B."/>
            <person name="Slot J.C."/>
        </authorList>
    </citation>
    <scope>NUCLEOTIDE SEQUENCE [LARGE SCALE GENOMIC DNA]</scope>
    <source>
        <strain evidence="5 6">2631</strain>
    </source>
</reference>
<dbReference type="Pfam" id="PF01494">
    <property type="entry name" value="FAD_binding_3"/>
    <property type="match status" value="2"/>
</dbReference>
<dbReference type="GO" id="GO:0071949">
    <property type="term" value="F:FAD binding"/>
    <property type="evidence" value="ECO:0007669"/>
    <property type="project" value="InterPro"/>
</dbReference>
<comment type="caution">
    <text evidence="5">The sequence shown here is derived from an EMBL/GenBank/DDBJ whole genome shotgun (WGS) entry which is preliminary data.</text>
</comment>
<dbReference type="OrthoDB" id="417877at2759"/>
<dbReference type="GO" id="GO:0044550">
    <property type="term" value="P:secondary metabolite biosynthetic process"/>
    <property type="evidence" value="ECO:0007669"/>
    <property type="project" value="TreeGrafter"/>
</dbReference>
<dbReference type="PANTHER" id="PTHR46720">
    <property type="entry name" value="HYDROXYLASE, PUTATIVE (AFU_ORTHOLOGUE AFUA_3G01460)-RELATED"/>
    <property type="match status" value="1"/>
</dbReference>
<evidence type="ECO:0000259" key="4">
    <source>
        <dbReference type="Pfam" id="PF01494"/>
    </source>
</evidence>
<dbReference type="SUPFAM" id="SSF54373">
    <property type="entry name" value="FAD-linked reductases, C-terminal domain"/>
    <property type="match status" value="2"/>
</dbReference>
<dbReference type="InterPro" id="IPR051104">
    <property type="entry name" value="FAD_monoxygenase"/>
</dbReference>
<dbReference type="AlphaFoldDB" id="A0A409WJ15"/>
<dbReference type="InParanoid" id="A0A409WJ15"/>
<feature type="domain" description="FAD-binding" evidence="4">
    <location>
        <begin position="715"/>
        <end position="775"/>
    </location>
</feature>
<dbReference type="EMBL" id="NHYD01003417">
    <property type="protein sequence ID" value="PPQ78461.1"/>
    <property type="molecule type" value="Genomic_DNA"/>
</dbReference>
<evidence type="ECO:0000313" key="6">
    <source>
        <dbReference type="Proteomes" id="UP000283269"/>
    </source>
</evidence>
<evidence type="ECO:0000256" key="2">
    <source>
        <dbReference type="ARBA" id="ARBA00022827"/>
    </source>
</evidence>
<evidence type="ECO:0000256" key="3">
    <source>
        <dbReference type="ARBA" id="ARBA00023002"/>
    </source>
</evidence>
<gene>
    <name evidence="5" type="ORF">CVT25_011856</name>
</gene>
<dbReference type="STRING" id="93625.A0A409WJ15"/>
<protein>
    <recommendedName>
        <fullName evidence="4">FAD-binding domain-containing protein</fullName>
    </recommendedName>
</protein>
<dbReference type="SUPFAM" id="SSF51905">
    <property type="entry name" value="FAD/NAD(P)-binding domain"/>
    <property type="match status" value="2"/>
</dbReference>
<feature type="domain" description="FAD-binding" evidence="4">
    <location>
        <begin position="8"/>
        <end position="333"/>
    </location>
</feature>
<keyword evidence="3" id="KW-0560">Oxidoreductase</keyword>
<name>A0A409WJ15_PSICY</name>
<dbReference type="GO" id="GO:0016491">
    <property type="term" value="F:oxidoreductase activity"/>
    <property type="evidence" value="ECO:0007669"/>
    <property type="project" value="UniProtKB-KW"/>
</dbReference>
<dbReference type="InterPro" id="IPR002938">
    <property type="entry name" value="FAD-bd"/>
</dbReference>
<keyword evidence="2" id="KW-0274">FAD</keyword>
<dbReference type="Gene3D" id="3.50.50.60">
    <property type="entry name" value="FAD/NAD(P)-binding domain"/>
    <property type="match status" value="2"/>
</dbReference>
<proteinExistence type="predicted"/>
<evidence type="ECO:0000256" key="1">
    <source>
        <dbReference type="ARBA" id="ARBA00022630"/>
    </source>
</evidence>
<organism evidence="5 6">
    <name type="scientific">Psilocybe cyanescens</name>
    <dbReference type="NCBI Taxonomy" id="93625"/>
    <lineage>
        <taxon>Eukaryota</taxon>
        <taxon>Fungi</taxon>
        <taxon>Dikarya</taxon>
        <taxon>Basidiomycota</taxon>
        <taxon>Agaricomycotina</taxon>
        <taxon>Agaricomycetes</taxon>
        <taxon>Agaricomycetidae</taxon>
        <taxon>Agaricales</taxon>
        <taxon>Agaricineae</taxon>
        <taxon>Strophariaceae</taxon>
        <taxon>Psilocybe</taxon>
    </lineage>
</organism>